<evidence type="ECO:0000256" key="1">
    <source>
        <dbReference type="SAM" id="MobiDB-lite"/>
    </source>
</evidence>
<dbReference type="PANTHER" id="PTHR35004:SF6">
    <property type="entry name" value="TRANSPOSASE"/>
    <property type="match status" value="1"/>
</dbReference>
<accession>A0ABQ0RMR2</accession>
<dbReference type="PANTHER" id="PTHR35004">
    <property type="entry name" value="TRANSPOSASE RV3428C-RELATED"/>
    <property type="match status" value="1"/>
</dbReference>
<dbReference type="Pfam" id="PF09299">
    <property type="entry name" value="Mu-transpos_C"/>
    <property type="match status" value="1"/>
</dbReference>
<keyword evidence="4" id="KW-1185">Reference proteome</keyword>
<dbReference type="Proteomes" id="UP000316242">
    <property type="component" value="Unassembled WGS sequence"/>
</dbReference>
<dbReference type="InterPro" id="IPR012337">
    <property type="entry name" value="RNaseH-like_sf"/>
</dbReference>
<feature type="domain" description="Integrase catalytic" evidence="2">
    <location>
        <begin position="170"/>
        <end position="356"/>
    </location>
</feature>
<name>A0ABQ0RMR2_GLUNI</name>
<dbReference type="InterPro" id="IPR001584">
    <property type="entry name" value="Integrase_cat-core"/>
</dbReference>
<feature type="compositionally biased region" description="Pro residues" evidence="1">
    <location>
        <begin position="474"/>
        <end position="483"/>
    </location>
</feature>
<dbReference type="RefSeq" id="WP_255314515.1">
    <property type="nucleotide sequence ID" value="NZ_BAAAWM010000001.1"/>
</dbReference>
<sequence length="502" mass="56796">MSRRSETRRDAPLGRDQNDSSTEKAGTPRDYLAKATARWEMLRQHVEDGVPLTVLAGEHHIGLRTLQRWHQSFKLHGKPGLEPVAPGKRGRRMPSEFVNLVEGLALAKPPRTTAAIHEQVNKVALHQGWAPVSYSTIRSIVGEIDPGMMTLAQQGTAAYRDKYELVWRRRAERPNAVWQADHTELDILVFDASHQPVRPWLTTIMDDYSRALCGYMIFTGAPSSLNTALVLREAIWPKKTAYWPMCGIPDVLYVDHGTDFTSHHLAQAARDLHFEIIFSTVARPQGRGKIERFFGTLNTELLARLPGYLHSVPNPKPGLSIGELDTALEEFIGQNYHQREHQEIKETPQKAWQGNGWLPRLPETIDELNLLLLTVAKPRIVHRDGVHFQGLRYISPLLAAYVGESVILRYDPRDVAEIQVFHRGQHICKAVDPTHERATVTFKDIQKARSARKRQLRGQIKERIATVAEFLPAGQPPTEPTQPDPAAHPTKKTKLRTYAEDE</sequence>
<dbReference type="InterPro" id="IPR009004">
    <property type="entry name" value="Transposase_Mu_C"/>
</dbReference>
<dbReference type="Pfam" id="PF00665">
    <property type="entry name" value="rve"/>
    <property type="match status" value="1"/>
</dbReference>
<dbReference type="PROSITE" id="PS50994">
    <property type="entry name" value="INTEGRASE"/>
    <property type="match status" value="1"/>
</dbReference>
<dbReference type="SUPFAM" id="SSF50610">
    <property type="entry name" value="mu transposase, C-terminal domain"/>
    <property type="match status" value="1"/>
</dbReference>
<dbReference type="InterPro" id="IPR009057">
    <property type="entry name" value="Homeodomain-like_sf"/>
</dbReference>
<protein>
    <submittedName>
        <fullName evidence="3">Transposase</fullName>
    </submittedName>
</protein>
<organism evidence="3 4">
    <name type="scientific">Glutamicibacter nicotianae</name>
    <name type="common">Arthrobacter nicotianae</name>
    <dbReference type="NCBI Taxonomy" id="37929"/>
    <lineage>
        <taxon>Bacteria</taxon>
        <taxon>Bacillati</taxon>
        <taxon>Actinomycetota</taxon>
        <taxon>Actinomycetes</taxon>
        <taxon>Micrococcales</taxon>
        <taxon>Micrococcaceae</taxon>
        <taxon>Glutamicibacter</taxon>
    </lineage>
</organism>
<reference evidence="3 4" key="1">
    <citation type="submission" date="2019-06" db="EMBL/GenBank/DDBJ databases">
        <title>Whole genome shotgun sequence of Glutamicibacter nicotianae NBRC 14234.</title>
        <authorList>
            <person name="Hosoyama A."/>
            <person name="Uohara A."/>
            <person name="Ohji S."/>
            <person name="Ichikawa N."/>
        </authorList>
    </citation>
    <scope>NUCLEOTIDE SEQUENCE [LARGE SCALE GENOMIC DNA]</scope>
    <source>
        <strain evidence="3 4">NBRC 14234</strain>
    </source>
</reference>
<feature type="region of interest" description="Disordered" evidence="1">
    <location>
        <begin position="1"/>
        <end position="30"/>
    </location>
</feature>
<dbReference type="SUPFAM" id="SSF53098">
    <property type="entry name" value="Ribonuclease H-like"/>
    <property type="match status" value="1"/>
</dbReference>
<evidence type="ECO:0000259" key="2">
    <source>
        <dbReference type="PROSITE" id="PS50994"/>
    </source>
</evidence>
<dbReference type="InterPro" id="IPR015378">
    <property type="entry name" value="Transposase-like_Mu_C"/>
</dbReference>
<gene>
    <name evidence="3" type="ORF">ANI01nite_23100</name>
</gene>
<dbReference type="Gene3D" id="2.30.30.130">
    <property type="entry name" value="Transposase, Mu, C-terminal"/>
    <property type="match status" value="1"/>
</dbReference>
<feature type="compositionally biased region" description="Basic and acidic residues" evidence="1">
    <location>
        <begin position="1"/>
        <end position="22"/>
    </location>
</feature>
<evidence type="ECO:0000313" key="3">
    <source>
        <dbReference type="EMBL" id="GEC13107.1"/>
    </source>
</evidence>
<dbReference type="EMBL" id="BJNE01000009">
    <property type="protein sequence ID" value="GEC13107.1"/>
    <property type="molecule type" value="Genomic_DNA"/>
</dbReference>
<dbReference type="SUPFAM" id="SSF46689">
    <property type="entry name" value="Homeodomain-like"/>
    <property type="match status" value="1"/>
</dbReference>
<feature type="region of interest" description="Disordered" evidence="1">
    <location>
        <begin position="471"/>
        <end position="502"/>
    </location>
</feature>
<dbReference type="InterPro" id="IPR036397">
    <property type="entry name" value="RNaseH_sf"/>
</dbReference>
<proteinExistence type="predicted"/>
<evidence type="ECO:0000313" key="4">
    <source>
        <dbReference type="Proteomes" id="UP000316242"/>
    </source>
</evidence>
<comment type="caution">
    <text evidence="3">The sequence shown here is derived from an EMBL/GenBank/DDBJ whole genome shotgun (WGS) entry which is preliminary data.</text>
</comment>
<dbReference type="Gene3D" id="3.30.420.10">
    <property type="entry name" value="Ribonuclease H-like superfamily/Ribonuclease H"/>
    <property type="match status" value="1"/>
</dbReference>